<accession>A0AAE3KN81</accession>
<keyword evidence="1" id="KW-1133">Transmembrane helix</keyword>
<reference evidence="2" key="1">
    <citation type="submission" date="2022-06" db="EMBL/GenBank/DDBJ databases">
        <title>New cyanobacteria of genus Symplocastrum in benthos of Lake Baikal.</title>
        <authorList>
            <person name="Sorokovikova E."/>
            <person name="Tikhonova I."/>
            <person name="Krasnopeev A."/>
            <person name="Evseev P."/>
            <person name="Gladkikh A."/>
            <person name="Belykh O."/>
        </authorList>
    </citation>
    <scope>NUCLEOTIDE SEQUENCE</scope>
    <source>
        <strain evidence="2">BBK-W-15</strain>
    </source>
</reference>
<evidence type="ECO:0000313" key="3">
    <source>
        <dbReference type="Proteomes" id="UP001204953"/>
    </source>
</evidence>
<organism evidence="2 3">
    <name type="scientific">Limnofasciculus baicalensis BBK-W-15</name>
    <dbReference type="NCBI Taxonomy" id="2699891"/>
    <lineage>
        <taxon>Bacteria</taxon>
        <taxon>Bacillati</taxon>
        <taxon>Cyanobacteriota</taxon>
        <taxon>Cyanophyceae</taxon>
        <taxon>Coleofasciculales</taxon>
        <taxon>Coleofasciculaceae</taxon>
        <taxon>Limnofasciculus</taxon>
        <taxon>Limnofasciculus baicalensis</taxon>
    </lineage>
</organism>
<dbReference type="EMBL" id="JAMZMM010000182">
    <property type="protein sequence ID" value="MCP2730260.1"/>
    <property type="molecule type" value="Genomic_DNA"/>
</dbReference>
<evidence type="ECO:0000313" key="2">
    <source>
        <dbReference type="EMBL" id="MCP2730260.1"/>
    </source>
</evidence>
<gene>
    <name evidence="2" type="ORF">NJ959_17655</name>
</gene>
<sequence length="98" mass="11202">MIYNSATNLEKVISPPLDYCTTIAETTQSRQLLRINLNKLDEVKALSAFFHLLIYVKYFLLGFSVLLKLICYENMTKIGDGDWGSYSKSQNSKLKCLL</sequence>
<dbReference type="AlphaFoldDB" id="A0AAE3KN81"/>
<feature type="transmembrane region" description="Helical" evidence="1">
    <location>
        <begin position="48"/>
        <end position="67"/>
    </location>
</feature>
<protein>
    <submittedName>
        <fullName evidence="2">Uncharacterized protein</fullName>
    </submittedName>
</protein>
<keyword evidence="1" id="KW-0812">Transmembrane</keyword>
<dbReference type="Proteomes" id="UP001204953">
    <property type="component" value="Unassembled WGS sequence"/>
</dbReference>
<proteinExistence type="predicted"/>
<comment type="caution">
    <text evidence="2">The sequence shown here is derived from an EMBL/GenBank/DDBJ whole genome shotgun (WGS) entry which is preliminary data.</text>
</comment>
<evidence type="ECO:0000256" key="1">
    <source>
        <dbReference type="SAM" id="Phobius"/>
    </source>
</evidence>
<keyword evidence="1" id="KW-0472">Membrane</keyword>
<keyword evidence="3" id="KW-1185">Reference proteome</keyword>
<dbReference type="RefSeq" id="WP_254013024.1">
    <property type="nucleotide sequence ID" value="NZ_JAMZMM010000182.1"/>
</dbReference>
<name>A0AAE3KN81_9CYAN</name>